<evidence type="ECO:0000256" key="4">
    <source>
        <dbReference type="ARBA" id="ARBA00022692"/>
    </source>
</evidence>
<organism evidence="9 10">
    <name type="scientific">Dimargaris cristalligena</name>
    <dbReference type="NCBI Taxonomy" id="215637"/>
    <lineage>
        <taxon>Eukaryota</taxon>
        <taxon>Fungi</taxon>
        <taxon>Fungi incertae sedis</taxon>
        <taxon>Zoopagomycota</taxon>
        <taxon>Kickxellomycotina</taxon>
        <taxon>Dimargaritomycetes</taxon>
        <taxon>Dimargaritales</taxon>
        <taxon>Dimargaritaceae</taxon>
        <taxon>Dimargaris</taxon>
    </lineage>
</organism>
<dbReference type="AlphaFoldDB" id="A0A4P9ZV14"/>
<proteinExistence type="inferred from homology"/>
<dbReference type="GO" id="GO:0006888">
    <property type="term" value="P:endoplasmic reticulum to Golgi vesicle-mediated transport"/>
    <property type="evidence" value="ECO:0007669"/>
    <property type="project" value="InterPro"/>
</dbReference>
<dbReference type="GO" id="GO:0015031">
    <property type="term" value="P:protein transport"/>
    <property type="evidence" value="ECO:0007669"/>
    <property type="project" value="UniProtKB-KW"/>
</dbReference>
<evidence type="ECO:0000313" key="10">
    <source>
        <dbReference type="Proteomes" id="UP000268162"/>
    </source>
</evidence>
<dbReference type="GO" id="GO:0005797">
    <property type="term" value="C:Golgi medial cisterna"/>
    <property type="evidence" value="ECO:0007669"/>
    <property type="project" value="TreeGrafter"/>
</dbReference>
<dbReference type="GO" id="GO:0006906">
    <property type="term" value="P:vesicle fusion"/>
    <property type="evidence" value="ECO:0007669"/>
    <property type="project" value="TreeGrafter"/>
</dbReference>
<dbReference type="GO" id="GO:0000139">
    <property type="term" value="C:Golgi membrane"/>
    <property type="evidence" value="ECO:0007669"/>
    <property type="project" value="UniProtKB-SubCell"/>
</dbReference>
<dbReference type="Proteomes" id="UP000268162">
    <property type="component" value="Unassembled WGS sequence"/>
</dbReference>
<keyword evidence="10" id="KW-1185">Reference proteome</keyword>
<keyword evidence="8" id="KW-0472">Membrane</keyword>
<comment type="similarity">
    <text evidence="2">Belongs to the GOSR1 family.</text>
</comment>
<name>A0A4P9ZV14_9FUNG</name>
<dbReference type="STRING" id="215637.A0A4P9ZV14"/>
<dbReference type="GO" id="GO:0048219">
    <property type="term" value="P:inter-Golgi cisterna vesicle-mediated transport"/>
    <property type="evidence" value="ECO:0007669"/>
    <property type="project" value="TreeGrafter"/>
</dbReference>
<reference evidence="10" key="1">
    <citation type="journal article" date="2018" name="Nat. Microbiol.">
        <title>Leveraging single-cell genomics to expand the fungal tree of life.</title>
        <authorList>
            <person name="Ahrendt S.R."/>
            <person name="Quandt C.A."/>
            <person name="Ciobanu D."/>
            <person name="Clum A."/>
            <person name="Salamov A."/>
            <person name="Andreopoulos B."/>
            <person name="Cheng J.F."/>
            <person name="Woyke T."/>
            <person name="Pelin A."/>
            <person name="Henrissat B."/>
            <person name="Reynolds N.K."/>
            <person name="Benny G.L."/>
            <person name="Smith M.E."/>
            <person name="James T.Y."/>
            <person name="Grigoriev I.V."/>
        </authorList>
    </citation>
    <scope>NUCLEOTIDE SEQUENCE [LARGE SCALE GENOMIC DNA]</scope>
    <source>
        <strain evidence="10">RSA 468</strain>
    </source>
</reference>
<keyword evidence="3" id="KW-0813">Transport</keyword>
<dbReference type="EMBL" id="ML002500">
    <property type="protein sequence ID" value="RKP37403.1"/>
    <property type="molecule type" value="Genomic_DNA"/>
</dbReference>
<evidence type="ECO:0000256" key="2">
    <source>
        <dbReference type="ARBA" id="ARBA00008473"/>
    </source>
</evidence>
<evidence type="ECO:0000256" key="6">
    <source>
        <dbReference type="ARBA" id="ARBA00022989"/>
    </source>
</evidence>
<keyword evidence="7" id="KW-0333">Golgi apparatus</keyword>
<protein>
    <submittedName>
        <fullName evidence="9">Uncharacterized protein</fullName>
    </submittedName>
</protein>
<keyword evidence="4" id="KW-0812">Transmembrane</keyword>
<dbReference type="GO" id="GO:0005801">
    <property type="term" value="C:cis-Golgi network"/>
    <property type="evidence" value="ECO:0007669"/>
    <property type="project" value="InterPro"/>
</dbReference>
<evidence type="ECO:0000256" key="3">
    <source>
        <dbReference type="ARBA" id="ARBA00022448"/>
    </source>
</evidence>
<gene>
    <name evidence="9" type="ORF">BJ085DRAFT_29465</name>
</gene>
<evidence type="ECO:0000256" key="7">
    <source>
        <dbReference type="ARBA" id="ARBA00023034"/>
    </source>
</evidence>
<keyword evidence="6" id="KW-1133">Transmembrane helix</keyword>
<evidence type="ECO:0000313" key="9">
    <source>
        <dbReference type="EMBL" id="RKP37403.1"/>
    </source>
</evidence>
<dbReference type="GO" id="GO:0005484">
    <property type="term" value="F:SNAP receptor activity"/>
    <property type="evidence" value="ECO:0007669"/>
    <property type="project" value="TreeGrafter"/>
</dbReference>
<accession>A0A4P9ZV14</accession>
<dbReference type="Pfam" id="PF12352">
    <property type="entry name" value="V-SNARE_C"/>
    <property type="match status" value="1"/>
</dbReference>
<dbReference type="PANTHER" id="PTHR21094:SF2">
    <property type="entry name" value="GOLGI SNAP RECEPTOR COMPLEX MEMBER 1"/>
    <property type="match status" value="1"/>
</dbReference>
<comment type="subcellular location">
    <subcellularLocation>
        <location evidence="1">Golgi apparatus membrane</location>
        <topology evidence="1">Single-pass type IV membrane protein</topology>
    </subcellularLocation>
</comment>
<dbReference type="InterPro" id="IPR023601">
    <property type="entry name" value="Golgi_SNAP_su1"/>
</dbReference>
<dbReference type="GO" id="GO:0031201">
    <property type="term" value="C:SNARE complex"/>
    <property type="evidence" value="ECO:0007669"/>
    <property type="project" value="TreeGrafter"/>
</dbReference>
<sequence>MSKGHLSDSFGPLQGRSWDELRRQVRTLSSSIDQNLARFHQLFATVSNATDSLSSTGGIGGGGPPSYSDVLSAAGGGDEFVIGGGGLRPSSADAGLAKTEEELDLLYDQLQATVRAMARIQESGGDTPAGGGSRPSSAMLHTLQRSRDMELDYGKEIQRAKDKVHSYRQRADLLSGGGLSSGEPRDDVQSLLHERDRIDHSHQMIDMTLGQAYAVRGDLDEQRSMLSRSMGRIGLVLVNYHHYLWPSARPMAGSLVVHVVSTVPAHQSSNHLPPSRQTVFRASIYFSVKSDTDVAVTSLLLAA</sequence>
<evidence type="ECO:0000256" key="5">
    <source>
        <dbReference type="ARBA" id="ARBA00022927"/>
    </source>
</evidence>
<evidence type="ECO:0000256" key="1">
    <source>
        <dbReference type="ARBA" id="ARBA00004409"/>
    </source>
</evidence>
<keyword evidence="5" id="KW-0653">Protein transport</keyword>
<dbReference type="PANTHER" id="PTHR21094">
    <property type="entry name" value="GOS-28 SNARE- RELATED"/>
    <property type="match status" value="1"/>
</dbReference>
<evidence type="ECO:0000256" key="8">
    <source>
        <dbReference type="ARBA" id="ARBA00023136"/>
    </source>
</evidence>